<keyword evidence="1" id="KW-0812">Transmembrane</keyword>
<sequence length="332" mass="36615">MASVQALPAFDNTLGAVLIGTYVALALYGIVVHQTYRYFRLYPRDQIFVKFSVTAMFILDSFQSACLIYTVYYYISQNYQNNAALENSIWSMRLDVVTTGLVSSVSHAFFSIRIYQFSHNRLIMLVVTAVSTARLGFAAAVTVIGFTTVTFAKFEPFAWLYCLALGLLIVSDILVTASLCLLLQRSRTGFSRTNSIIDKLLVYLINTGLLTALFNCAVLICAVLLRTSLVYIGLFNLVSKLYSNSLMAVVNSRHSLVHDASDGSFELQEVIGHVDVNEVEGPVLRLGAVNGITSMVLEPSIAESEFEQKKSQLGSHSPAAVHFPLDIKSEQV</sequence>
<proteinExistence type="predicted"/>
<feature type="transmembrane region" description="Helical" evidence="1">
    <location>
        <begin position="122"/>
        <end position="146"/>
    </location>
</feature>
<dbReference type="OrthoDB" id="2535105at2759"/>
<dbReference type="PANTHER" id="PTHR40465:SF1">
    <property type="entry name" value="DUF6534 DOMAIN-CONTAINING PROTEIN"/>
    <property type="match status" value="1"/>
</dbReference>
<evidence type="ECO:0000259" key="2">
    <source>
        <dbReference type="Pfam" id="PF20152"/>
    </source>
</evidence>
<feature type="transmembrane region" description="Helical" evidence="1">
    <location>
        <begin position="90"/>
        <end position="110"/>
    </location>
</feature>
<evidence type="ECO:0000313" key="3">
    <source>
        <dbReference type="EMBL" id="KLO19244.1"/>
    </source>
</evidence>
<dbReference type="AlphaFoldDB" id="A0A0H2S5K3"/>
<dbReference type="PANTHER" id="PTHR40465">
    <property type="entry name" value="CHROMOSOME 1, WHOLE GENOME SHOTGUN SEQUENCE"/>
    <property type="match status" value="1"/>
</dbReference>
<dbReference type="InParanoid" id="A0A0H2S5K3"/>
<gene>
    <name evidence="3" type="ORF">SCHPADRAFT_935569</name>
</gene>
<feature type="domain" description="DUF6534" evidence="2">
    <location>
        <begin position="169"/>
        <end position="255"/>
    </location>
</feature>
<organism evidence="3 4">
    <name type="scientific">Schizopora paradoxa</name>
    <dbReference type="NCBI Taxonomy" id="27342"/>
    <lineage>
        <taxon>Eukaryota</taxon>
        <taxon>Fungi</taxon>
        <taxon>Dikarya</taxon>
        <taxon>Basidiomycota</taxon>
        <taxon>Agaricomycotina</taxon>
        <taxon>Agaricomycetes</taxon>
        <taxon>Hymenochaetales</taxon>
        <taxon>Schizoporaceae</taxon>
        <taxon>Schizopora</taxon>
    </lineage>
</organism>
<keyword evidence="1" id="KW-0472">Membrane</keyword>
<dbReference type="Pfam" id="PF20152">
    <property type="entry name" value="DUF6534"/>
    <property type="match status" value="1"/>
</dbReference>
<evidence type="ECO:0000256" key="1">
    <source>
        <dbReference type="SAM" id="Phobius"/>
    </source>
</evidence>
<protein>
    <recommendedName>
        <fullName evidence="2">DUF6534 domain-containing protein</fullName>
    </recommendedName>
</protein>
<feature type="transmembrane region" description="Helical" evidence="1">
    <location>
        <begin position="203"/>
        <end position="225"/>
    </location>
</feature>
<feature type="transmembrane region" description="Helical" evidence="1">
    <location>
        <begin position="158"/>
        <end position="183"/>
    </location>
</feature>
<feature type="transmembrane region" description="Helical" evidence="1">
    <location>
        <begin position="12"/>
        <end position="32"/>
    </location>
</feature>
<keyword evidence="1" id="KW-1133">Transmembrane helix</keyword>
<reference evidence="3 4" key="1">
    <citation type="submission" date="2015-04" db="EMBL/GenBank/DDBJ databases">
        <title>Complete genome sequence of Schizopora paradoxa KUC8140, a cosmopolitan wood degrader in East Asia.</title>
        <authorList>
            <consortium name="DOE Joint Genome Institute"/>
            <person name="Min B."/>
            <person name="Park H."/>
            <person name="Jang Y."/>
            <person name="Kim J.-J."/>
            <person name="Kim K.H."/>
            <person name="Pangilinan J."/>
            <person name="Lipzen A."/>
            <person name="Riley R."/>
            <person name="Grigoriev I.V."/>
            <person name="Spatafora J.W."/>
            <person name="Choi I.-G."/>
        </authorList>
    </citation>
    <scope>NUCLEOTIDE SEQUENCE [LARGE SCALE GENOMIC DNA]</scope>
    <source>
        <strain evidence="3 4">KUC8140</strain>
    </source>
</reference>
<accession>A0A0H2S5K3</accession>
<dbReference type="EMBL" id="KQ085888">
    <property type="protein sequence ID" value="KLO19244.1"/>
    <property type="molecule type" value="Genomic_DNA"/>
</dbReference>
<dbReference type="InterPro" id="IPR045339">
    <property type="entry name" value="DUF6534"/>
</dbReference>
<feature type="transmembrane region" description="Helical" evidence="1">
    <location>
        <begin position="53"/>
        <end position="75"/>
    </location>
</feature>
<evidence type="ECO:0000313" key="4">
    <source>
        <dbReference type="Proteomes" id="UP000053477"/>
    </source>
</evidence>
<keyword evidence="4" id="KW-1185">Reference proteome</keyword>
<dbReference type="Proteomes" id="UP000053477">
    <property type="component" value="Unassembled WGS sequence"/>
</dbReference>
<name>A0A0H2S5K3_9AGAM</name>